<comment type="caution">
    <text evidence="9">The sequence shown here is derived from an EMBL/GenBank/DDBJ whole genome shotgun (WGS) entry which is preliminary data.</text>
</comment>
<feature type="transmembrane region" description="Helical" evidence="7">
    <location>
        <begin position="127"/>
        <end position="145"/>
    </location>
</feature>
<feature type="transmembrane region" description="Helical" evidence="7">
    <location>
        <begin position="157"/>
        <end position="179"/>
    </location>
</feature>
<evidence type="ECO:0000256" key="7">
    <source>
        <dbReference type="SAM" id="Phobius"/>
    </source>
</evidence>
<evidence type="ECO:0000256" key="5">
    <source>
        <dbReference type="ARBA" id="ARBA00022989"/>
    </source>
</evidence>
<dbReference type="PROSITE" id="PS50850">
    <property type="entry name" value="MFS"/>
    <property type="match status" value="1"/>
</dbReference>
<evidence type="ECO:0000256" key="1">
    <source>
        <dbReference type="ARBA" id="ARBA00004651"/>
    </source>
</evidence>
<feature type="transmembrane region" description="Helical" evidence="7">
    <location>
        <begin position="71"/>
        <end position="88"/>
    </location>
</feature>
<sequence>MFHLLLAIIYLAFISLGLPDSLLGSAWPSMYHELSVPVSYSGIIFMIIACGTIISSLLSDRLTKKFGTGRVTAFSVLMTAAALLGFSVSDSYLELCLWAIPYGLGAGSVDASLNNYVALHYASRHMSWLHCMWGIGATLGPYIMGQMLSGGESWTRGYRLIALLQAALTAVLFFSIPLWNRGDRGKDSRQAVLDSEEAEANVQLSIAEILHIPGAKEIMTAFFCYSALEQTVSLWASSYLVLHHGLPAETAAGFAGLFFIGITAGRFASGFLTIRFNDSQMIRMGTVLILAGAAAFLLPLGTGTARLGLVLTGLGCAPVYPSIIHSTPANFGAERSQAMIGVQMASAYIGTCLMPPLFGLIANHISPALFPPYLLAILALMAWMYERMLSQVQRSRCKATDCR</sequence>
<feature type="transmembrane region" description="Helical" evidence="7">
    <location>
        <begin position="281"/>
        <end position="301"/>
    </location>
</feature>
<feature type="domain" description="Major facilitator superfamily (MFS) profile" evidence="8">
    <location>
        <begin position="5"/>
        <end position="394"/>
    </location>
</feature>
<dbReference type="InterPro" id="IPR051788">
    <property type="entry name" value="MFS_Transporter"/>
</dbReference>
<dbReference type="InterPro" id="IPR011701">
    <property type="entry name" value="MFS"/>
</dbReference>
<feature type="transmembrane region" description="Helical" evidence="7">
    <location>
        <begin position="368"/>
        <end position="385"/>
    </location>
</feature>
<protein>
    <submittedName>
        <fullName evidence="9">MFS transporter</fullName>
    </submittedName>
</protein>
<proteinExistence type="inferred from homology"/>
<keyword evidence="5 7" id="KW-1133">Transmembrane helix</keyword>
<keyword evidence="3" id="KW-0813">Transport</keyword>
<dbReference type="EMBL" id="BAABXL010000001">
    <property type="protein sequence ID" value="GAA6270432.1"/>
    <property type="molecule type" value="Genomic_DNA"/>
</dbReference>
<feature type="transmembrane region" description="Helical" evidence="7">
    <location>
        <begin position="307"/>
        <end position="324"/>
    </location>
</feature>
<dbReference type="Pfam" id="PF07690">
    <property type="entry name" value="MFS_1"/>
    <property type="match status" value="1"/>
</dbReference>
<dbReference type="InterPro" id="IPR020846">
    <property type="entry name" value="MFS_dom"/>
</dbReference>
<keyword evidence="6 7" id="KW-0472">Membrane</keyword>
<evidence type="ECO:0000256" key="3">
    <source>
        <dbReference type="ARBA" id="ARBA00022448"/>
    </source>
</evidence>
<dbReference type="RefSeq" id="WP_176254852.1">
    <property type="nucleotide sequence ID" value="NZ_BAABXL010000001.1"/>
</dbReference>
<name>A0ABQ0B2C7_9FIRM</name>
<dbReference type="PANTHER" id="PTHR23514:SF3">
    <property type="entry name" value="BYPASS OF STOP CODON PROTEIN 6"/>
    <property type="match status" value="1"/>
</dbReference>
<organism evidence="9 10">
    <name type="scientific">Enterocloster alcoholdehydrogenati</name>
    <dbReference type="NCBI Taxonomy" id="2547410"/>
    <lineage>
        <taxon>Bacteria</taxon>
        <taxon>Bacillati</taxon>
        <taxon>Bacillota</taxon>
        <taxon>Clostridia</taxon>
        <taxon>Lachnospirales</taxon>
        <taxon>Lachnospiraceae</taxon>
        <taxon>Enterocloster</taxon>
    </lineage>
</organism>
<dbReference type="PANTHER" id="PTHR23514">
    <property type="entry name" value="BYPASS OF STOP CODON PROTEIN 6"/>
    <property type="match status" value="1"/>
</dbReference>
<reference evidence="9 10" key="1">
    <citation type="submission" date="2024-04" db="EMBL/GenBank/DDBJ databases">
        <title>Defined microbial consortia suppress multidrug-resistant proinflammatory Enterobacteriaceae via ecological control.</title>
        <authorList>
            <person name="Furuichi M."/>
            <person name="Kawaguchi T."/>
            <person name="Pust M."/>
            <person name="Yasuma K."/>
            <person name="Plichta D."/>
            <person name="Hasegawa N."/>
            <person name="Ohya T."/>
            <person name="Bhattarai S."/>
            <person name="Sasajima S."/>
            <person name="Aoto Y."/>
            <person name="Tuganbaev T."/>
            <person name="Yaginuma M."/>
            <person name="Ueda M."/>
            <person name="Okahashi N."/>
            <person name="Amafuji K."/>
            <person name="Kiridooshi Y."/>
            <person name="Sugita K."/>
            <person name="Strazar M."/>
            <person name="Skelly A."/>
            <person name="Suda W."/>
            <person name="Hattori M."/>
            <person name="Nakamoto N."/>
            <person name="Caballero S."/>
            <person name="Norman J."/>
            <person name="Olle B."/>
            <person name="Tanoue T."/>
            <person name="Arita M."/>
            <person name="Bucci V."/>
            <person name="Atarashi K."/>
            <person name="Xavier R."/>
            <person name="Honda K."/>
        </authorList>
    </citation>
    <scope>NUCLEOTIDE SEQUENCE [LARGE SCALE GENOMIC DNA]</scope>
    <source>
        <strain evidence="10">f13</strain>
    </source>
</reference>
<dbReference type="Gene3D" id="1.20.1250.20">
    <property type="entry name" value="MFS general substrate transporter like domains"/>
    <property type="match status" value="1"/>
</dbReference>
<evidence type="ECO:0000313" key="9">
    <source>
        <dbReference type="EMBL" id="GAA6270432.1"/>
    </source>
</evidence>
<comment type="subcellular location">
    <subcellularLocation>
        <location evidence="1">Cell membrane</location>
        <topology evidence="1">Multi-pass membrane protein</topology>
    </subcellularLocation>
</comment>
<evidence type="ECO:0000313" key="10">
    <source>
        <dbReference type="Proteomes" id="UP001600894"/>
    </source>
</evidence>
<dbReference type="InterPro" id="IPR036259">
    <property type="entry name" value="MFS_trans_sf"/>
</dbReference>
<evidence type="ECO:0000256" key="6">
    <source>
        <dbReference type="ARBA" id="ARBA00023136"/>
    </source>
</evidence>
<feature type="transmembrane region" description="Helical" evidence="7">
    <location>
        <begin position="345"/>
        <end position="362"/>
    </location>
</feature>
<evidence type="ECO:0000256" key="2">
    <source>
        <dbReference type="ARBA" id="ARBA00008335"/>
    </source>
</evidence>
<keyword evidence="10" id="KW-1185">Reference proteome</keyword>
<accession>A0ABQ0B2C7</accession>
<dbReference type="Proteomes" id="UP001600894">
    <property type="component" value="Unassembled WGS sequence"/>
</dbReference>
<dbReference type="SUPFAM" id="SSF103473">
    <property type="entry name" value="MFS general substrate transporter"/>
    <property type="match status" value="1"/>
</dbReference>
<feature type="transmembrane region" description="Helical" evidence="7">
    <location>
        <begin position="40"/>
        <end position="59"/>
    </location>
</feature>
<keyword evidence="4 7" id="KW-0812">Transmembrane</keyword>
<evidence type="ECO:0000256" key="4">
    <source>
        <dbReference type="ARBA" id="ARBA00022692"/>
    </source>
</evidence>
<gene>
    <name evidence="9" type="ORF">F130042H8_34920</name>
</gene>
<feature type="transmembrane region" description="Helical" evidence="7">
    <location>
        <begin position="251"/>
        <end position="274"/>
    </location>
</feature>
<comment type="similarity">
    <text evidence="2">Belongs to the major facilitator superfamily.</text>
</comment>
<evidence type="ECO:0000259" key="8">
    <source>
        <dbReference type="PROSITE" id="PS50850"/>
    </source>
</evidence>